<dbReference type="OrthoDB" id="5949386at2"/>
<dbReference type="PANTHER" id="PTHR11019:SF159">
    <property type="entry name" value="TRANSCRIPTIONAL REGULATOR-RELATED"/>
    <property type="match status" value="1"/>
</dbReference>
<organism evidence="5 6">
    <name type="scientific">Acinetobacter calcoaceticus</name>
    <dbReference type="NCBI Taxonomy" id="471"/>
    <lineage>
        <taxon>Bacteria</taxon>
        <taxon>Pseudomonadati</taxon>
        <taxon>Pseudomonadota</taxon>
        <taxon>Gammaproteobacteria</taxon>
        <taxon>Moraxellales</taxon>
        <taxon>Moraxellaceae</taxon>
        <taxon>Acinetobacter</taxon>
        <taxon>Acinetobacter calcoaceticus/baumannii complex</taxon>
    </lineage>
</organism>
<keyword evidence="1" id="KW-0805">Transcription regulation</keyword>
<dbReference type="PANTHER" id="PTHR11019">
    <property type="entry name" value="HTH-TYPE TRANSCRIPTIONAL REGULATOR NIMR"/>
    <property type="match status" value="1"/>
</dbReference>
<proteinExistence type="predicted"/>
<dbReference type="GO" id="GO:0043565">
    <property type="term" value="F:sequence-specific DNA binding"/>
    <property type="evidence" value="ECO:0007669"/>
    <property type="project" value="InterPro"/>
</dbReference>
<evidence type="ECO:0000256" key="3">
    <source>
        <dbReference type="ARBA" id="ARBA00023163"/>
    </source>
</evidence>
<keyword evidence="2" id="KW-0238">DNA-binding</keyword>
<dbReference type="EMBL" id="SLVJ01000016">
    <property type="protein sequence ID" value="TCM65079.1"/>
    <property type="molecule type" value="Genomic_DNA"/>
</dbReference>
<dbReference type="InterPro" id="IPR018060">
    <property type="entry name" value="HTH_AraC"/>
</dbReference>
<dbReference type="SMART" id="SM00342">
    <property type="entry name" value="HTH_ARAC"/>
    <property type="match status" value="1"/>
</dbReference>
<dbReference type="Gene3D" id="2.60.120.10">
    <property type="entry name" value="Jelly Rolls"/>
    <property type="match status" value="1"/>
</dbReference>
<keyword evidence="6" id="KW-1185">Reference proteome</keyword>
<dbReference type="AlphaFoldDB" id="A0A4R1XNQ3"/>
<evidence type="ECO:0000313" key="5">
    <source>
        <dbReference type="EMBL" id="TCM65079.1"/>
    </source>
</evidence>
<dbReference type="PROSITE" id="PS01124">
    <property type="entry name" value="HTH_ARAC_FAMILY_2"/>
    <property type="match status" value="1"/>
</dbReference>
<dbReference type="GO" id="GO:0003700">
    <property type="term" value="F:DNA-binding transcription factor activity"/>
    <property type="evidence" value="ECO:0007669"/>
    <property type="project" value="InterPro"/>
</dbReference>
<keyword evidence="3" id="KW-0804">Transcription</keyword>
<evidence type="ECO:0000259" key="4">
    <source>
        <dbReference type="PROSITE" id="PS01124"/>
    </source>
</evidence>
<evidence type="ECO:0000256" key="2">
    <source>
        <dbReference type="ARBA" id="ARBA00023125"/>
    </source>
</evidence>
<reference evidence="5 6" key="1">
    <citation type="submission" date="2019-03" db="EMBL/GenBank/DDBJ databases">
        <title>Genomic analyses of the natural microbiome of Caenorhabditis elegans.</title>
        <authorList>
            <person name="Samuel B."/>
        </authorList>
    </citation>
    <scope>NUCLEOTIDE SEQUENCE [LARGE SCALE GENOMIC DNA]</scope>
    <source>
        <strain evidence="5 6">JUb89</strain>
    </source>
</reference>
<dbReference type="Pfam" id="PF02311">
    <property type="entry name" value="AraC_binding"/>
    <property type="match status" value="1"/>
</dbReference>
<dbReference type="Proteomes" id="UP000294963">
    <property type="component" value="Unassembled WGS sequence"/>
</dbReference>
<evidence type="ECO:0000313" key="6">
    <source>
        <dbReference type="Proteomes" id="UP000294963"/>
    </source>
</evidence>
<gene>
    <name evidence="5" type="ORF">EC844_11642</name>
</gene>
<dbReference type="InterPro" id="IPR014710">
    <property type="entry name" value="RmlC-like_jellyroll"/>
</dbReference>
<name>A0A4R1XNQ3_ACICA</name>
<evidence type="ECO:0000256" key="1">
    <source>
        <dbReference type="ARBA" id="ARBA00023015"/>
    </source>
</evidence>
<dbReference type="InterPro" id="IPR011051">
    <property type="entry name" value="RmlC_Cupin_sf"/>
</dbReference>
<dbReference type="CDD" id="cd06124">
    <property type="entry name" value="cupin_NimR-like_N"/>
    <property type="match status" value="1"/>
</dbReference>
<comment type="caution">
    <text evidence="5">The sequence shown here is derived from an EMBL/GenBank/DDBJ whole genome shotgun (WGS) entry which is preliminary data.</text>
</comment>
<feature type="domain" description="HTH araC/xylS-type" evidence="4">
    <location>
        <begin position="158"/>
        <end position="253"/>
    </location>
</feature>
<dbReference type="InterPro" id="IPR009057">
    <property type="entry name" value="Homeodomain-like_sf"/>
</dbReference>
<dbReference type="Gene3D" id="1.10.10.60">
    <property type="entry name" value="Homeodomain-like"/>
    <property type="match status" value="1"/>
</dbReference>
<dbReference type="SUPFAM" id="SSF51182">
    <property type="entry name" value="RmlC-like cupins"/>
    <property type="match status" value="1"/>
</dbReference>
<dbReference type="InterPro" id="IPR003313">
    <property type="entry name" value="AraC-bd"/>
</dbReference>
<dbReference type="Pfam" id="PF12833">
    <property type="entry name" value="HTH_18"/>
    <property type="match status" value="1"/>
</dbReference>
<protein>
    <submittedName>
        <fullName evidence="5">AraC family transcriptional regulator</fullName>
    </submittedName>
</protein>
<accession>A0A4R1XNQ3</accession>
<dbReference type="SUPFAM" id="SSF46689">
    <property type="entry name" value="Homeodomain-like"/>
    <property type="match status" value="1"/>
</dbReference>
<sequence length="253" mass="29404">MAWVNASTDFDADRLPQPVLAVASEFQQHHSPLHQHHKGQLLYITAGYVEVYLQEAHRYCVLTPQFMVWIPPQTLHKIKVKQRIQYHSVWIDPDEYALLKQTKIFLPSTLLSAVLQRMMSFELDQDWQQGMAQHLIQLCLAELQQLDPEPLLLPLPQSAKIRSVLDQFALPPSRSALAAALHISEKTLTRQFQKDTQLSYQQWRQNYKLMLAIKLLAEKKRISEIADHLEFSSDSAFIYFFKQLTGCSPSRYF</sequence>